<protein>
    <recommendedName>
        <fullName evidence="1">Glycine-rich domain-containing protein</fullName>
    </recommendedName>
</protein>
<proteinExistence type="predicted"/>
<evidence type="ECO:0000313" key="3">
    <source>
        <dbReference type="Proteomes" id="UP000032135"/>
    </source>
</evidence>
<feature type="domain" description="Glycine-rich" evidence="1">
    <location>
        <begin position="89"/>
        <end position="264"/>
    </location>
</feature>
<reference evidence="2 3" key="1">
    <citation type="submission" date="2014-11" db="EMBL/GenBank/DDBJ databases">
        <authorList>
            <person name="Fedida A."/>
            <person name="Lindell D."/>
        </authorList>
    </citation>
    <scope>NUCLEOTIDE SEQUENCE [LARGE SCALE GENOMIC DNA]</scope>
</reference>
<evidence type="ECO:0000259" key="1">
    <source>
        <dbReference type="Pfam" id="PF21722"/>
    </source>
</evidence>
<gene>
    <name evidence="2" type="ORF">PTIM40_42</name>
</gene>
<dbReference type="KEGG" id="vg:26516587"/>
<dbReference type="RefSeq" id="YP_009188117.1">
    <property type="nucleotide sequence ID" value="NC_028663.1"/>
</dbReference>
<dbReference type="Pfam" id="PF21722">
    <property type="entry name" value="Gly_rich_2"/>
    <property type="match status" value="1"/>
</dbReference>
<evidence type="ECO:0000313" key="2">
    <source>
        <dbReference type="EMBL" id="AJK27469.1"/>
    </source>
</evidence>
<dbReference type="EMBL" id="KP211958">
    <property type="protein sequence ID" value="AJK27469.1"/>
    <property type="molecule type" value="Genomic_DNA"/>
</dbReference>
<dbReference type="OrthoDB" id="37002at10239"/>
<dbReference type="GeneID" id="26516587"/>
<keyword evidence="3" id="KW-1185">Reference proteome</keyword>
<dbReference type="InterPro" id="IPR049304">
    <property type="entry name" value="Gly_rich_dom"/>
</dbReference>
<sequence>MALLRVNTIQDTSGVNGFSITNTTISINGTLTVSDLVINGTISGSSSYIVPSQAGSGGQFLTTDGSSPSWAALTTRSGIRSMSVFTANGTWTRPDFCKNIMVTCVGAGGGGSGYCEAGGAGGMSQRQVDVTNVSSVSVTVGNPGGGTNYSGCGGNGNTSSFGGYCSASGGVGANCSQQHAGGYGGNGSGGSLNVHGGGGNGHGSHHSYGNYTSGVSYYGGGQPAGHNQVNWSHRHELHAAWGAGGNGSRHSNRGARGREGIVVVHEYWG</sequence>
<organism evidence="2 3">
    <name type="scientific">Cyanophage P-TIM40</name>
    <dbReference type="NCBI Taxonomy" id="1589733"/>
    <lineage>
        <taxon>Viruses</taxon>
        <taxon>Duplodnaviria</taxon>
        <taxon>Heunggongvirae</taxon>
        <taxon>Uroviricota</taxon>
        <taxon>Caudoviricetes</taxon>
        <taxon>Pantevenvirales</taxon>
        <taxon>Kyanoviridae</taxon>
        <taxon>Libanvirus</taxon>
        <taxon>Libanvirus ptim40</taxon>
    </lineage>
</organism>
<accession>A0A0C5AE37</accession>
<name>A0A0C5AE37_9CAUD</name>
<dbReference type="Proteomes" id="UP000032135">
    <property type="component" value="Segment"/>
</dbReference>